<dbReference type="EMBL" id="KQ981305">
    <property type="protein sequence ID" value="KYN42836.1"/>
    <property type="molecule type" value="Genomic_DNA"/>
</dbReference>
<gene>
    <name evidence="2" type="ORF">ALC56_02638</name>
</gene>
<feature type="compositionally biased region" description="Basic and acidic residues" evidence="1">
    <location>
        <begin position="43"/>
        <end position="61"/>
    </location>
</feature>
<dbReference type="Proteomes" id="UP000078541">
    <property type="component" value="Unassembled WGS sequence"/>
</dbReference>
<evidence type="ECO:0000313" key="3">
    <source>
        <dbReference type="Proteomes" id="UP000078541"/>
    </source>
</evidence>
<name>A0A195FQY5_9HYME</name>
<feature type="region of interest" description="Disordered" evidence="1">
    <location>
        <begin position="40"/>
        <end position="61"/>
    </location>
</feature>
<protein>
    <submittedName>
        <fullName evidence="2">Uncharacterized protein</fullName>
    </submittedName>
</protein>
<dbReference type="AlphaFoldDB" id="A0A195FQY5"/>
<keyword evidence="3" id="KW-1185">Reference proteome</keyword>
<reference evidence="2 3" key="1">
    <citation type="submission" date="2016-03" db="EMBL/GenBank/DDBJ databases">
        <title>Trachymyrmex septentrionalis WGS genome.</title>
        <authorList>
            <person name="Nygaard S."/>
            <person name="Hu H."/>
            <person name="Boomsma J."/>
            <person name="Zhang G."/>
        </authorList>
    </citation>
    <scope>NUCLEOTIDE SEQUENCE [LARGE SCALE GENOMIC DNA]</scope>
    <source>
        <strain evidence="2">Tsep2-gDNA-1</strain>
        <tissue evidence="2">Whole body</tissue>
    </source>
</reference>
<sequence length="156" mass="16593">MRTDASVSQMLIMTFRAVFIADCQWYYRLRRARVHRVASAAAQRREKGDNNEEEKSGEERRRWLAMGREPASASVCVCACACACAQVCVGGDGGRRGLMVCDDAGGAGDSGGGGGGGDGGGEIYTGCQPPNNVIALYKLRERGEQRCSTLKPPSAP</sequence>
<accession>A0A195FQY5</accession>
<organism evidence="2 3">
    <name type="scientific">Trachymyrmex septentrionalis</name>
    <dbReference type="NCBI Taxonomy" id="34720"/>
    <lineage>
        <taxon>Eukaryota</taxon>
        <taxon>Metazoa</taxon>
        <taxon>Ecdysozoa</taxon>
        <taxon>Arthropoda</taxon>
        <taxon>Hexapoda</taxon>
        <taxon>Insecta</taxon>
        <taxon>Pterygota</taxon>
        <taxon>Neoptera</taxon>
        <taxon>Endopterygota</taxon>
        <taxon>Hymenoptera</taxon>
        <taxon>Apocrita</taxon>
        <taxon>Aculeata</taxon>
        <taxon>Formicoidea</taxon>
        <taxon>Formicidae</taxon>
        <taxon>Myrmicinae</taxon>
        <taxon>Trachymyrmex</taxon>
    </lineage>
</organism>
<evidence type="ECO:0000256" key="1">
    <source>
        <dbReference type="SAM" id="MobiDB-lite"/>
    </source>
</evidence>
<evidence type="ECO:0000313" key="2">
    <source>
        <dbReference type="EMBL" id="KYN42836.1"/>
    </source>
</evidence>
<proteinExistence type="predicted"/>